<dbReference type="InterPro" id="IPR006638">
    <property type="entry name" value="Elp3/MiaA/NifB-like_rSAM"/>
</dbReference>
<dbReference type="NCBIfam" id="TIGR01212">
    <property type="entry name" value="TIGR01212 family radical SAM protein"/>
    <property type="match status" value="1"/>
</dbReference>
<dbReference type="SFLD" id="SFLDG01086">
    <property type="entry name" value="elongater_protein-like"/>
    <property type="match status" value="1"/>
</dbReference>
<gene>
    <name evidence="8" type="ORF">J2S00_001656</name>
</gene>
<dbReference type="SFLD" id="SFLDS00029">
    <property type="entry name" value="Radical_SAM"/>
    <property type="match status" value="1"/>
</dbReference>
<evidence type="ECO:0000256" key="3">
    <source>
        <dbReference type="ARBA" id="ARBA00022691"/>
    </source>
</evidence>
<dbReference type="SUPFAM" id="SSF102114">
    <property type="entry name" value="Radical SAM enzymes"/>
    <property type="match status" value="1"/>
</dbReference>
<dbReference type="InterPro" id="IPR039661">
    <property type="entry name" value="ELP3"/>
</dbReference>
<evidence type="ECO:0000256" key="1">
    <source>
        <dbReference type="ARBA" id="ARBA00001966"/>
    </source>
</evidence>
<dbReference type="SFLD" id="SFLDG01091">
    <property type="entry name" value="uncharacterized_CHP01210-like"/>
    <property type="match status" value="1"/>
</dbReference>
<evidence type="ECO:0000256" key="4">
    <source>
        <dbReference type="ARBA" id="ARBA00022723"/>
    </source>
</evidence>
<keyword evidence="4" id="KW-0479">Metal-binding</keyword>
<dbReference type="EMBL" id="JAUSUQ010000005">
    <property type="protein sequence ID" value="MDQ0338870.1"/>
    <property type="molecule type" value="Genomic_DNA"/>
</dbReference>
<reference evidence="8 9" key="1">
    <citation type="submission" date="2023-07" db="EMBL/GenBank/DDBJ databases">
        <title>Genomic Encyclopedia of Type Strains, Phase IV (KMG-IV): sequencing the most valuable type-strain genomes for metagenomic binning, comparative biology and taxonomic classification.</title>
        <authorList>
            <person name="Goeker M."/>
        </authorList>
    </citation>
    <scope>NUCLEOTIDE SEQUENCE [LARGE SCALE GENOMIC DNA]</scope>
    <source>
        <strain evidence="8 9">DSM 17740</strain>
    </source>
</reference>
<evidence type="ECO:0000256" key="5">
    <source>
        <dbReference type="ARBA" id="ARBA00023004"/>
    </source>
</evidence>
<sequence length="339" mass="39143">MSQSHTLTTTHHHNTSNETPRLWGDKRYHTWNYHLRQTFGQKVFKVSLDAGFTCPNRDGKVATGGCTFCSARGSGDFAGDRRDDLLTQFEKVKTNMHKKWPEAKYIGYFQAYTNTYAPAEELRDMYEAILEQDGVVGLSIATRPDCLPDDVVALLAELNERTYLWVELGLQTVHNKTGELINRGHDYKCYVEGVEKLRQHNIRVCCHIIYGLPQETDEMMLETAREVSKLDIQGLKIHLLHVLKFTPMVRQYEQGLLQFLEKDQYVNLVVKTLEMMPPELIIHRVTGDGPGDLLIGPMWSVNKWDVLNSIDRELKNRNTWQGKLWNPAIRLEQKKVVQK</sequence>
<evidence type="ECO:0000313" key="8">
    <source>
        <dbReference type="EMBL" id="MDQ0338870.1"/>
    </source>
</evidence>
<evidence type="ECO:0000256" key="6">
    <source>
        <dbReference type="ARBA" id="ARBA00023014"/>
    </source>
</evidence>
<protein>
    <submittedName>
        <fullName evidence="8">Radical SAM protein (TIGR01212 family)</fullName>
    </submittedName>
</protein>
<accession>A0ABU0CR44</accession>
<dbReference type="InterPro" id="IPR058240">
    <property type="entry name" value="rSAM_sf"/>
</dbReference>
<dbReference type="RefSeq" id="WP_307337926.1">
    <property type="nucleotide sequence ID" value="NZ_JAUSUQ010000005.1"/>
</dbReference>
<keyword evidence="9" id="KW-1185">Reference proteome</keyword>
<dbReference type="InterPro" id="IPR007197">
    <property type="entry name" value="rSAM"/>
</dbReference>
<keyword evidence="5" id="KW-0408">Iron</keyword>
<dbReference type="Pfam" id="PF04055">
    <property type="entry name" value="Radical_SAM"/>
    <property type="match status" value="1"/>
</dbReference>
<evidence type="ECO:0000313" key="9">
    <source>
        <dbReference type="Proteomes" id="UP001232445"/>
    </source>
</evidence>
<dbReference type="PROSITE" id="PS51918">
    <property type="entry name" value="RADICAL_SAM"/>
    <property type="match status" value="1"/>
</dbReference>
<comment type="caution">
    <text evidence="8">The sequence shown here is derived from an EMBL/GenBank/DDBJ whole genome shotgun (WGS) entry which is preliminary data.</text>
</comment>
<comment type="cofactor">
    <cofactor evidence="1">
        <name>[4Fe-4S] cluster</name>
        <dbReference type="ChEBI" id="CHEBI:49883"/>
    </cofactor>
</comment>
<dbReference type="SMART" id="SM00729">
    <property type="entry name" value="Elp3"/>
    <property type="match status" value="1"/>
</dbReference>
<evidence type="ECO:0000256" key="2">
    <source>
        <dbReference type="ARBA" id="ARBA00022485"/>
    </source>
</evidence>
<dbReference type="PANTHER" id="PTHR11135">
    <property type="entry name" value="HISTONE ACETYLTRANSFERASE-RELATED"/>
    <property type="match status" value="1"/>
</dbReference>
<feature type="domain" description="Radical SAM core" evidence="7">
    <location>
        <begin position="38"/>
        <end position="279"/>
    </location>
</feature>
<dbReference type="InterPro" id="IPR032432">
    <property type="entry name" value="Radical_SAM_C"/>
</dbReference>
<dbReference type="Pfam" id="PF16199">
    <property type="entry name" value="Radical_SAM_C"/>
    <property type="match status" value="1"/>
</dbReference>
<keyword evidence="3" id="KW-0949">S-adenosyl-L-methionine</keyword>
<dbReference type="InterPro" id="IPR023404">
    <property type="entry name" value="rSAM_horseshoe"/>
</dbReference>
<dbReference type="InterPro" id="IPR005911">
    <property type="entry name" value="YhcC-like"/>
</dbReference>
<dbReference type="Gene3D" id="3.80.30.20">
    <property type="entry name" value="tm_1862 like domain"/>
    <property type="match status" value="1"/>
</dbReference>
<organism evidence="8 9">
    <name type="scientific">Caldalkalibacillus uzonensis</name>
    <dbReference type="NCBI Taxonomy" id="353224"/>
    <lineage>
        <taxon>Bacteria</taxon>
        <taxon>Bacillati</taxon>
        <taxon>Bacillota</taxon>
        <taxon>Bacilli</taxon>
        <taxon>Bacillales</taxon>
        <taxon>Bacillaceae</taxon>
        <taxon>Caldalkalibacillus</taxon>
    </lineage>
</organism>
<keyword evidence="2" id="KW-0004">4Fe-4S</keyword>
<dbReference type="Proteomes" id="UP001232445">
    <property type="component" value="Unassembled WGS sequence"/>
</dbReference>
<dbReference type="PANTHER" id="PTHR11135:SF1">
    <property type="entry name" value="PROTEIN YHCC"/>
    <property type="match status" value="1"/>
</dbReference>
<evidence type="ECO:0000259" key="7">
    <source>
        <dbReference type="PROSITE" id="PS51918"/>
    </source>
</evidence>
<keyword evidence="6" id="KW-0411">Iron-sulfur</keyword>
<name>A0ABU0CR44_9BACI</name>
<proteinExistence type="predicted"/>